<dbReference type="Proteomes" id="UP000053257">
    <property type="component" value="Unassembled WGS sequence"/>
</dbReference>
<sequence>MPSVQFRVNGTLGVRLRDALRYPTTHNIQGLYDPNALPILSHTSLRVTIRIQWPGYESWTDPNGIHQYDHGYEANLRNRQHIAWQVARSVKTFYDEMRTTQGIEPGWSLGRMATSIAFDDLYLIELRNASRGSWQPVLSWLPANANGTL</sequence>
<proteinExistence type="predicted"/>
<organism evidence="1 2">
    <name type="scientific">Phlebiopsis gigantea (strain 11061_1 CR5-6)</name>
    <name type="common">White-rot fungus</name>
    <name type="synonym">Peniophora gigantea</name>
    <dbReference type="NCBI Taxonomy" id="745531"/>
    <lineage>
        <taxon>Eukaryota</taxon>
        <taxon>Fungi</taxon>
        <taxon>Dikarya</taxon>
        <taxon>Basidiomycota</taxon>
        <taxon>Agaricomycotina</taxon>
        <taxon>Agaricomycetes</taxon>
        <taxon>Polyporales</taxon>
        <taxon>Phanerochaetaceae</taxon>
        <taxon>Phlebiopsis</taxon>
    </lineage>
</organism>
<dbReference type="HOGENOM" id="CLU_094687_1_0_1"/>
<reference evidence="1 2" key="1">
    <citation type="journal article" date="2014" name="PLoS Genet.">
        <title>Analysis of the Phlebiopsis gigantea genome, transcriptome and secretome provides insight into its pioneer colonization strategies of wood.</title>
        <authorList>
            <person name="Hori C."/>
            <person name="Ishida T."/>
            <person name="Igarashi K."/>
            <person name="Samejima M."/>
            <person name="Suzuki H."/>
            <person name="Master E."/>
            <person name="Ferreira P."/>
            <person name="Ruiz-Duenas F.J."/>
            <person name="Held B."/>
            <person name="Canessa P."/>
            <person name="Larrondo L.F."/>
            <person name="Schmoll M."/>
            <person name="Druzhinina I.S."/>
            <person name="Kubicek C.P."/>
            <person name="Gaskell J.A."/>
            <person name="Kersten P."/>
            <person name="St John F."/>
            <person name="Glasner J."/>
            <person name="Sabat G."/>
            <person name="Splinter BonDurant S."/>
            <person name="Syed K."/>
            <person name="Yadav J."/>
            <person name="Mgbeahuruike A.C."/>
            <person name="Kovalchuk A."/>
            <person name="Asiegbu F.O."/>
            <person name="Lackner G."/>
            <person name="Hoffmeister D."/>
            <person name="Rencoret J."/>
            <person name="Gutierrez A."/>
            <person name="Sun H."/>
            <person name="Lindquist E."/>
            <person name="Barry K."/>
            <person name="Riley R."/>
            <person name="Grigoriev I.V."/>
            <person name="Henrissat B."/>
            <person name="Kues U."/>
            <person name="Berka R.M."/>
            <person name="Martinez A.T."/>
            <person name="Covert S.F."/>
            <person name="Blanchette R.A."/>
            <person name="Cullen D."/>
        </authorList>
    </citation>
    <scope>NUCLEOTIDE SEQUENCE [LARGE SCALE GENOMIC DNA]</scope>
    <source>
        <strain evidence="1 2">11061_1 CR5-6</strain>
    </source>
</reference>
<protein>
    <submittedName>
        <fullName evidence="1">Uncharacterized protein</fullName>
    </submittedName>
</protein>
<dbReference type="EMBL" id="KN840519">
    <property type="protein sequence ID" value="KIP06391.1"/>
    <property type="molecule type" value="Genomic_DNA"/>
</dbReference>
<keyword evidence="2" id="KW-1185">Reference proteome</keyword>
<evidence type="ECO:0000313" key="2">
    <source>
        <dbReference type="Proteomes" id="UP000053257"/>
    </source>
</evidence>
<accession>A0A0C3RX87</accession>
<gene>
    <name evidence="1" type="ORF">PHLGIDRAFT_119016</name>
</gene>
<dbReference type="AlphaFoldDB" id="A0A0C3RX87"/>
<dbReference type="OrthoDB" id="2799313at2759"/>
<name>A0A0C3RX87_PHLG1</name>
<evidence type="ECO:0000313" key="1">
    <source>
        <dbReference type="EMBL" id="KIP06391.1"/>
    </source>
</evidence>